<dbReference type="Gene3D" id="3.20.20.80">
    <property type="entry name" value="Glycosidases"/>
    <property type="match status" value="1"/>
</dbReference>
<evidence type="ECO:0000313" key="2">
    <source>
        <dbReference type="EMBL" id="NSL50671.1"/>
    </source>
</evidence>
<organism evidence="2 3">
    <name type="scientific">Calidifontibacillus erzurumensis</name>
    <dbReference type="NCBI Taxonomy" id="2741433"/>
    <lineage>
        <taxon>Bacteria</taxon>
        <taxon>Bacillati</taxon>
        <taxon>Bacillota</taxon>
        <taxon>Bacilli</taxon>
        <taxon>Bacillales</taxon>
        <taxon>Bacillaceae</taxon>
        <taxon>Calidifontibacillus/Schinkia group</taxon>
        <taxon>Calidifontibacillus</taxon>
    </lineage>
</organism>
<evidence type="ECO:0000259" key="1">
    <source>
        <dbReference type="Pfam" id="PF08924"/>
    </source>
</evidence>
<dbReference type="EMBL" id="JABTTE010000002">
    <property type="protein sequence ID" value="NSL50671.1"/>
    <property type="molecule type" value="Genomic_DNA"/>
</dbReference>
<dbReference type="RefSeq" id="WP_173729865.1">
    <property type="nucleotide sequence ID" value="NZ_JABTTE010000002.1"/>
</dbReference>
<proteinExistence type="predicted"/>
<dbReference type="Proteomes" id="UP000625804">
    <property type="component" value="Unassembled WGS sequence"/>
</dbReference>
<keyword evidence="3" id="KW-1185">Reference proteome</keyword>
<name>A0A8J8GF43_9BACI</name>
<evidence type="ECO:0000313" key="3">
    <source>
        <dbReference type="Proteomes" id="UP000625804"/>
    </source>
</evidence>
<comment type="caution">
    <text evidence="2">The sequence shown here is derived from an EMBL/GenBank/DDBJ whole genome shotgun (WGS) entry which is preliminary data.</text>
</comment>
<dbReference type="InterPro" id="IPR017853">
    <property type="entry name" value="GH"/>
</dbReference>
<sequence length="216" mass="24648">MPKYIWGVDSAQKVTQELYNCVVNNYSYPNFWGRYLTTVPNASEGLTANEIQFMKSKGIKLLPIYNDFRKATGYREGQVAARNAIFHARRLNLVEGTPIFANIERFFEVDEAWIRAWVETMYPSGYMSGFYHDPQEGSFNEAFCEAVQKNNQVKTQSILWSAEPAPGATDNKKAPTFNPKKPNCGGNVWAWQYGRDSTVCPIDTNLIDNRLFMKLA</sequence>
<accession>A0A8J8GF43</accession>
<dbReference type="SUPFAM" id="SSF51445">
    <property type="entry name" value="(Trans)glycosidases"/>
    <property type="match status" value="1"/>
</dbReference>
<reference evidence="2" key="1">
    <citation type="submission" date="2020-06" db="EMBL/GenBank/DDBJ databases">
        <title>A novel thermopfilic bacterium from Erzurum, Turkey.</title>
        <authorList>
            <person name="Adiguzel A."/>
            <person name="Ay H."/>
            <person name="Baltaci M.O."/>
        </authorList>
    </citation>
    <scope>NUCLEOTIDE SEQUENCE</scope>
    <source>
        <strain evidence="2">P2</strain>
    </source>
</reference>
<dbReference type="InterPro" id="IPR015020">
    <property type="entry name" value="Rv2525c-like_Glyco_Hydro-like"/>
</dbReference>
<dbReference type="Pfam" id="PF08924">
    <property type="entry name" value="Rv2525c_GlyHyd-like"/>
    <property type="match status" value="1"/>
</dbReference>
<dbReference type="AlphaFoldDB" id="A0A8J8GF43"/>
<gene>
    <name evidence="2" type="ORF">HR057_02700</name>
</gene>
<feature type="domain" description="Rv2525c-like glycoside hydrolase-like" evidence="1">
    <location>
        <begin position="31"/>
        <end position="136"/>
    </location>
</feature>
<protein>
    <submittedName>
        <fullName evidence="2">DUF1906 domain-containing protein</fullName>
    </submittedName>
</protein>